<name>A0ABV6RHV3_9GAMM</name>
<evidence type="ECO:0000313" key="1">
    <source>
        <dbReference type="EMBL" id="MFC0676560.1"/>
    </source>
</evidence>
<keyword evidence="2" id="KW-1185">Reference proteome</keyword>
<reference evidence="1 2" key="1">
    <citation type="submission" date="2024-09" db="EMBL/GenBank/DDBJ databases">
        <authorList>
            <person name="Sun Q."/>
            <person name="Mori K."/>
        </authorList>
    </citation>
    <scope>NUCLEOTIDE SEQUENCE [LARGE SCALE GENOMIC DNA]</scope>
    <source>
        <strain evidence="1 2">KCTC 23076</strain>
    </source>
</reference>
<evidence type="ECO:0000313" key="2">
    <source>
        <dbReference type="Proteomes" id="UP001589896"/>
    </source>
</evidence>
<dbReference type="RefSeq" id="WP_386664264.1">
    <property type="nucleotide sequence ID" value="NZ_JBHLTG010000001.1"/>
</dbReference>
<proteinExistence type="predicted"/>
<dbReference type="Proteomes" id="UP001589896">
    <property type="component" value="Unassembled WGS sequence"/>
</dbReference>
<protein>
    <recommendedName>
        <fullName evidence="3">Pilin</fullName>
    </recommendedName>
</protein>
<sequence>MKSCNVPPPRCAEQGQATVEYTIVVLLSVTVLVARPDVIVELVRVLRDIYLAFVYAISLSSLPI</sequence>
<organism evidence="1 2">
    <name type="scientific">Lysobacter korlensis</name>
    <dbReference type="NCBI Taxonomy" id="553636"/>
    <lineage>
        <taxon>Bacteria</taxon>
        <taxon>Pseudomonadati</taxon>
        <taxon>Pseudomonadota</taxon>
        <taxon>Gammaproteobacteria</taxon>
        <taxon>Lysobacterales</taxon>
        <taxon>Lysobacteraceae</taxon>
        <taxon>Lysobacter</taxon>
    </lineage>
</organism>
<gene>
    <name evidence="1" type="ORF">ACFFGH_01675</name>
</gene>
<accession>A0ABV6RHV3</accession>
<evidence type="ECO:0008006" key="3">
    <source>
        <dbReference type="Google" id="ProtNLM"/>
    </source>
</evidence>
<dbReference type="EMBL" id="JBHLTG010000001">
    <property type="protein sequence ID" value="MFC0676560.1"/>
    <property type="molecule type" value="Genomic_DNA"/>
</dbReference>
<comment type="caution">
    <text evidence="1">The sequence shown here is derived from an EMBL/GenBank/DDBJ whole genome shotgun (WGS) entry which is preliminary data.</text>
</comment>